<proteinExistence type="predicted"/>
<evidence type="ECO:0000313" key="2">
    <source>
        <dbReference type="Proteomes" id="UP001152484"/>
    </source>
</evidence>
<dbReference type="Proteomes" id="UP001152484">
    <property type="component" value="Unassembled WGS sequence"/>
</dbReference>
<organism evidence="1 2">
    <name type="scientific">Cuscuta europaea</name>
    <name type="common">European dodder</name>
    <dbReference type="NCBI Taxonomy" id="41803"/>
    <lineage>
        <taxon>Eukaryota</taxon>
        <taxon>Viridiplantae</taxon>
        <taxon>Streptophyta</taxon>
        <taxon>Embryophyta</taxon>
        <taxon>Tracheophyta</taxon>
        <taxon>Spermatophyta</taxon>
        <taxon>Magnoliopsida</taxon>
        <taxon>eudicotyledons</taxon>
        <taxon>Gunneridae</taxon>
        <taxon>Pentapetalae</taxon>
        <taxon>asterids</taxon>
        <taxon>lamiids</taxon>
        <taxon>Solanales</taxon>
        <taxon>Convolvulaceae</taxon>
        <taxon>Cuscuteae</taxon>
        <taxon>Cuscuta</taxon>
        <taxon>Cuscuta subgen. Cuscuta</taxon>
    </lineage>
</organism>
<dbReference type="AlphaFoldDB" id="A0A9P0Z0R4"/>
<dbReference type="EMBL" id="CAMAPE010000015">
    <property type="protein sequence ID" value="CAH9082452.1"/>
    <property type="molecule type" value="Genomic_DNA"/>
</dbReference>
<name>A0A9P0Z0R4_CUSEU</name>
<accession>A0A9P0Z0R4</accession>
<evidence type="ECO:0000313" key="1">
    <source>
        <dbReference type="EMBL" id="CAH9082452.1"/>
    </source>
</evidence>
<reference evidence="1" key="1">
    <citation type="submission" date="2022-07" db="EMBL/GenBank/DDBJ databases">
        <authorList>
            <person name="Macas J."/>
            <person name="Novak P."/>
            <person name="Neumann P."/>
        </authorList>
    </citation>
    <scope>NUCLEOTIDE SEQUENCE</scope>
</reference>
<comment type="caution">
    <text evidence="1">The sequence shown here is derived from an EMBL/GenBank/DDBJ whole genome shotgun (WGS) entry which is preliminary data.</text>
</comment>
<gene>
    <name evidence="1" type="ORF">CEURO_LOCUS8284</name>
</gene>
<sequence length="18" mass="2036">MIIYAVKEALDDLRGCIL</sequence>
<protein>
    <submittedName>
        <fullName evidence="1">Uncharacterized protein</fullName>
    </submittedName>
</protein>
<keyword evidence="2" id="KW-1185">Reference proteome</keyword>